<proteinExistence type="inferred from homology"/>
<dbReference type="InterPro" id="IPR011042">
    <property type="entry name" value="6-blade_b-propeller_TolB-like"/>
</dbReference>
<sequence length="286" mass="31735">MDLERVADTTCTTGENPLWHPDHGALYWCDIPNGVLYRYDPAAADYSVVYETDDSIGGFTIQDDGSLLLFESSGRVERWRDGNVKSVIESIPREQDSRFNDVIAGPRGRVFAGTMPTDDCLGRLYRFDTNGSYHVVYEGLEIPNGIGFATDQETMYLTESEAQTIHQFDYDAVSGELTNHEVFLTTPDEPSVPDGMTIDTNGDIWSARWNGYALIRYAADGTELQRIEFPARKVASVTFGGGDYRDMYVTTAGGEEREQEGGGAGALFRLRPGVTGLEEFRSRISV</sequence>
<dbReference type="PRINTS" id="PR01790">
    <property type="entry name" value="SMP30FAMILY"/>
</dbReference>
<evidence type="ECO:0000256" key="2">
    <source>
        <dbReference type="PIRSR" id="PIRSR605511-1"/>
    </source>
</evidence>
<gene>
    <name evidence="5" type="ORF">C450_19726</name>
</gene>
<dbReference type="Pfam" id="PF08450">
    <property type="entry name" value="SGL"/>
    <property type="match status" value="1"/>
</dbReference>
<comment type="cofactor">
    <cofactor evidence="3">
        <name>Zn(2+)</name>
        <dbReference type="ChEBI" id="CHEBI:29105"/>
    </cofactor>
    <text evidence="3">Binds 1 divalent metal cation per subunit.</text>
</comment>
<dbReference type="Gene3D" id="2.120.10.30">
    <property type="entry name" value="TolB, C-terminal domain"/>
    <property type="match status" value="1"/>
</dbReference>
<protein>
    <submittedName>
        <fullName evidence="5">Senescence marker protein-30</fullName>
    </submittedName>
</protein>
<accession>M0MRX6</accession>
<dbReference type="GO" id="GO:0005509">
    <property type="term" value="F:calcium ion binding"/>
    <property type="evidence" value="ECO:0007669"/>
    <property type="project" value="TreeGrafter"/>
</dbReference>
<evidence type="ECO:0000313" key="6">
    <source>
        <dbReference type="Proteomes" id="UP000011625"/>
    </source>
</evidence>
<keyword evidence="6" id="KW-1185">Reference proteome</keyword>
<dbReference type="OrthoDB" id="341532at2157"/>
<feature type="binding site" evidence="3">
    <location>
        <position position="15"/>
    </location>
    <ligand>
        <name>a divalent metal cation</name>
        <dbReference type="ChEBI" id="CHEBI:60240"/>
    </ligand>
</feature>
<evidence type="ECO:0000256" key="3">
    <source>
        <dbReference type="PIRSR" id="PIRSR605511-2"/>
    </source>
</evidence>
<dbReference type="PANTHER" id="PTHR10907">
    <property type="entry name" value="REGUCALCIN"/>
    <property type="match status" value="1"/>
</dbReference>
<dbReference type="GO" id="GO:0004341">
    <property type="term" value="F:gluconolactonase activity"/>
    <property type="evidence" value="ECO:0007669"/>
    <property type="project" value="TreeGrafter"/>
</dbReference>
<comment type="caution">
    <text evidence="5">The sequence shown here is derived from an EMBL/GenBank/DDBJ whole genome shotgun (WGS) entry which is preliminary data.</text>
</comment>
<dbReference type="PANTHER" id="PTHR10907:SF47">
    <property type="entry name" value="REGUCALCIN"/>
    <property type="match status" value="1"/>
</dbReference>
<feature type="active site" description="Proton donor/acceptor" evidence="2">
    <location>
        <position position="194"/>
    </location>
</feature>
<feature type="domain" description="SMP-30/Gluconolactonase/LRE-like region" evidence="4">
    <location>
        <begin position="14"/>
        <end position="252"/>
    </location>
</feature>
<dbReference type="RefSeq" id="WP_005046500.1">
    <property type="nucleotide sequence ID" value="NZ_AOME01000090.1"/>
</dbReference>
<dbReference type="STRING" id="1227456.C450_19726"/>
<evidence type="ECO:0000313" key="5">
    <source>
        <dbReference type="EMBL" id="EMA48482.1"/>
    </source>
</evidence>
<feature type="binding site" evidence="3">
    <location>
        <position position="144"/>
    </location>
    <ligand>
        <name>a divalent metal cation</name>
        <dbReference type="ChEBI" id="CHEBI:60240"/>
    </ligand>
</feature>
<dbReference type="PATRIC" id="fig|1227456.3.peg.3994"/>
<keyword evidence="3" id="KW-0862">Zinc</keyword>
<feature type="binding site" evidence="3">
    <location>
        <position position="100"/>
    </location>
    <ligand>
        <name>substrate</name>
    </ligand>
</feature>
<dbReference type="InterPro" id="IPR013658">
    <property type="entry name" value="SGL"/>
</dbReference>
<dbReference type="AlphaFoldDB" id="M0MRX6"/>
<organism evidence="5 6">
    <name type="scientific">Halococcus salifodinae DSM 8989</name>
    <dbReference type="NCBI Taxonomy" id="1227456"/>
    <lineage>
        <taxon>Archaea</taxon>
        <taxon>Methanobacteriati</taxon>
        <taxon>Methanobacteriota</taxon>
        <taxon>Stenosarchaea group</taxon>
        <taxon>Halobacteria</taxon>
        <taxon>Halobacteriales</taxon>
        <taxon>Halococcaceae</taxon>
        <taxon>Halococcus</taxon>
    </lineage>
</organism>
<keyword evidence="3" id="KW-0479">Metal-binding</keyword>
<dbReference type="Proteomes" id="UP000011625">
    <property type="component" value="Unassembled WGS sequence"/>
</dbReference>
<dbReference type="SUPFAM" id="SSF63829">
    <property type="entry name" value="Calcium-dependent phosphotriesterase"/>
    <property type="match status" value="1"/>
</dbReference>
<dbReference type="EMBL" id="AOME01000090">
    <property type="protein sequence ID" value="EMA48482.1"/>
    <property type="molecule type" value="Genomic_DNA"/>
</dbReference>
<evidence type="ECO:0000259" key="4">
    <source>
        <dbReference type="Pfam" id="PF08450"/>
    </source>
</evidence>
<evidence type="ECO:0000256" key="1">
    <source>
        <dbReference type="ARBA" id="ARBA00008853"/>
    </source>
</evidence>
<feature type="binding site" evidence="3">
    <location>
        <position position="98"/>
    </location>
    <ligand>
        <name>substrate</name>
    </ligand>
</feature>
<name>M0MRX6_9EURY</name>
<dbReference type="InterPro" id="IPR005511">
    <property type="entry name" value="SMP-30"/>
</dbReference>
<comment type="similarity">
    <text evidence="1">Belongs to the SMP-30/CGR1 family.</text>
</comment>
<dbReference type="GO" id="GO:0019853">
    <property type="term" value="P:L-ascorbic acid biosynthetic process"/>
    <property type="evidence" value="ECO:0007669"/>
    <property type="project" value="TreeGrafter"/>
</dbReference>
<feature type="binding site" evidence="3">
    <location>
        <position position="194"/>
    </location>
    <ligand>
        <name>a divalent metal cation</name>
        <dbReference type="ChEBI" id="CHEBI:60240"/>
    </ligand>
</feature>
<reference evidence="5 6" key="1">
    <citation type="journal article" date="2014" name="PLoS Genet.">
        <title>Phylogenetically driven sequencing of extremely halophilic archaea reveals strategies for static and dynamic osmo-response.</title>
        <authorList>
            <person name="Becker E.A."/>
            <person name="Seitzer P.M."/>
            <person name="Tritt A."/>
            <person name="Larsen D."/>
            <person name="Krusor M."/>
            <person name="Yao A.I."/>
            <person name="Wu D."/>
            <person name="Madern D."/>
            <person name="Eisen J.A."/>
            <person name="Darling A.E."/>
            <person name="Facciotti M.T."/>
        </authorList>
    </citation>
    <scope>NUCLEOTIDE SEQUENCE [LARGE SCALE GENOMIC DNA]</scope>
    <source>
        <strain evidence="5 6">DSM 8989</strain>
    </source>
</reference>
<feature type="binding site" evidence="3">
    <location>
        <position position="118"/>
    </location>
    <ligand>
        <name>substrate</name>
    </ligand>
</feature>